<dbReference type="Proteomes" id="UP000824469">
    <property type="component" value="Unassembled WGS sequence"/>
</dbReference>
<evidence type="ECO:0000313" key="1">
    <source>
        <dbReference type="EMBL" id="KAH9299635.1"/>
    </source>
</evidence>
<feature type="non-terminal residue" evidence="1">
    <location>
        <position position="94"/>
    </location>
</feature>
<protein>
    <submittedName>
        <fullName evidence="1">Uncharacterized protein</fullName>
    </submittedName>
</protein>
<dbReference type="EMBL" id="JAHRHJ020000010">
    <property type="protein sequence ID" value="KAH9299635.1"/>
    <property type="molecule type" value="Genomic_DNA"/>
</dbReference>
<keyword evidence="2" id="KW-1185">Reference proteome</keyword>
<organism evidence="1 2">
    <name type="scientific">Taxus chinensis</name>
    <name type="common">Chinese yew</name>
    <name type="synonym">Taxus wallichiana var. chinensis</name>
    <dbReference type="NCBI Taxonomy" id="29808"/>
    <lineage>
        <taxon>Eukaryota</taxon>
        <taxon>Viridiplantae</taxon>
        <taxon>Streptophyta</taxon>
        <taxon>Embryophyta</taxon>
        <taxon>Tracheophyta</taxon>
        <taxon>Spermatophyta</taxon>
        <taxon>Pinopsida</taxon>
        <taxon>Pinidae</taxon>
        <taxon>Conifers II</taxon>
        <taxon>Cupressales</taxon>
        <taxon>Taxaceae</taxon>
        <taxon>Taxus</taxon>
    </lineage>
</organism>
<proteinExistence type="predicted"/>
<accession>A0AA38FF03</accession>
<feature type="non-terminal residue" evidence="1">
    <location>
        <position position="1"/>
    </location>
</feature>
<dbReference type="AlphaFoldDB" id="A0AA38FF03"/>
<name>A0AA38FF03_TAXCH</name>
<sequence>GGIDIGEGVKPTGMDEVDDEVDMIGKGFDEGPTPDVEVGWNGFFMNVSRGINDIFTNGFLVVIDVGVDVEINVGTIDVGRISKGMDVIDDEGEE</sequence>
<evidence type="ECO:0000313" key="2">
    <source>
        <dbReference type="Proteomes" id="UP000824469"/>
    </source>
</evidence>
<comment type="caution">
    <text evidence="1">The sequence shown here is derived from an EMBL/GenBank/DDBJ whole genome shotgun (WGS) entry which is preliminary data.</text>
</comment>
<gene>
    <name evidence="1" type="ORF">KI387_031317</name>
</gene>
<reference evidence="1 2" key="1">
    <citation type="journal article" date="2021" name="Nat. Plants">
        <title>The Taxus genome provides insights into paclitaxel biosynthesis.</title>
        <authorList>
            <person name="Xiong X."/>
            <person name="Gou J."/>
            <person name="Liao Q."/>
            <person name="Li Y."/>
            <person name="Zhou Q."/>
            <person name="Bi G."/>
            <person name="Li C."/>
            <person name="Du R."/>
            <person name="Wang X."/>
            <person name="Sun T."/>
            <person name="Guo L."/>
            <person name="Liang H."/>
            <person name="Lu P."/>
            <person name="Wu Y."/>
            <person name="Zhang Z."/>
            <person name="Ro D.K."/>
            <person name="Shang Y."/>
            <person name="Huang S."/>
            <person name="Yan J."/>
        </authorList>
    </citation>
    <scope>NUCLEOTIDE SEQUENCE [LARGE SCALE GENOMIC DNA]</scope>
    <source>
        <strain evidence="1">Ta-2019</strain>
    </source>
</reference>